<dbReference type="Pfam" id="PF17680">
    <property type="entry name" value="FlgO"/>
    <property type="match status" value="1"/>
</dbReference>
<dbReference type="AlphaFoldDB" id="A0A8J6IVQ7"/>
<sequence>MPKYKSLFCIIVVSTQMLSGCELTREEQHGLMLSKYSPGRSSMLVKNTNQPAQSLHFYSEQLIRQLLITANSLDTKKNLAVGTFIPVNHLDGNLLPQTDTFGQQLQESLQTFATQAGLRVVEIKTTQQIHLSDYQDRMLSRTVEELDESLNIGYFLTGTFSQQQDGMMINARIIDTDTKQILAAATDLIPADAIWHAGKIQQTNNRLSRGSY</sequence>
<dbReference type="EMBL" id="JACNEP010000010">
    <property type="protein sequence ID" value="MBC3766757.1"/>
    <property type="molecule type" value="Genomic_DNA"/>
</dbReference>
<gene>
    <name evidence="2" type="ORF">H8B19_12780</name>
</gene>
<evidence type="ECO:0000313" key="2">
    <source>
        <dbReference type="EMBL" id="MBC3766757.1"/>
    </source>
</evidence>
<dbReference type="Proteomes" id="UP000601768">
    <property type="component" value="Unassembled WGS sequence"/>
</dbReference>
<organism evidence="2 3">
    <name type="scientific">Neptunicella marina</name>
    <dbReference type="NCBI Taxonomy" id="2125989"/>
    <lineage>
        <taxon>Bacteria</taxon>
        <taxon>Pseudomonadati</taxon>
        <taxon>Pseudomonadota</taxon>
        <taxon>Gammaproteobacteria</taxon>
        <taxon>Alteromonadales</taxon>
        <taxon>Alteromonadaceae</taxon>
        <taxon>Neptunicella</taxon>
    </lineage>
</organism>
<accession>A0A8J6IVQ7</accession>
<feature type="domain" description="FlgO" evidence="1">
    <location>
        <begin position="60"/>
        <end position="193"/>
    </location>
</feature>
<dbReference type="PROSITE" id="PS51257">
    <property type="entry name" value="PROKAR_LIPOPROTEIN"/>
    <property type="match status" value="1"/>
</dbReference>
<dbReference type="InterPro" id="IPR041215">
    <property type="entry name" value="FlgO_dom"/>
</dbReference>
<keyword evidence="3" id="KW-1185">Reference proteome</keyword>
<evidence type="ECO:0000313" key="3">
    <source>
        <dbReference type="Proteomes" id="UP000601768"/>
    </source>
</evidence>
<evidence type="ECO:0000259" key="1">
    <source>
        <dbReference type="Pfam" id="PF17680"/>
    </source>
</evidence>
<protein>
    <recommendedName>
        <fullName evidence="1">FlgO domain-containing protein</fullName>
    </recommendedName>
</protein>
<reference evidence="2" key="2">
    <citation type="submission" date="2020-08" db="EMBL/GenBank/DDBJ databases">
        <authorList>
            <person name="Lai Q."/>
        </authorList>
    </citation>
    <scope>NUCLEOTIDE SEQUENCE</scope>
    <source>
        <strain evidence="2">S27-2</strain>
    </source>
</reference>
<dbReference type="Gene3D" id="3.40.50.10610">
    <property type="entry name" value="ABC-type transport auxiliary lipoprotein component"/>
    <property type="match status" value="1"/>
</dbReference>
<comment type="caution">
    <text evidence="2">The sequence shown here is derived from an EMBL/GenBank/DDBJ whole genome shotgun (WGS) entry which is preliminary data.</text>
</comment>
<name>A0A8J6IVQ7_9ALTE</name>
<reference evidence="2" key="1">
    <citation type="journal article" date="2018" name="Int. J. Syst. Evol. Microbiol.">
        <title>Neptunicella marina gen. nov., sp. nov., isolated from surface seawater.</title>
        <authorList>
            <person name="Liu X."/>
            <person name="Lai Q."/>
            <person name="Du Y."/>
            <person name="Zhang X."/>
            <person name="Liu Z."/>
            <person name="Sun F."/>
            <person name="Shao Z."/>
        </authorList>
    </citation>
    <scope>NUCLEOTIDE SEQUENCE</scope>
    <source>
        <strain evidence="2">S27-2</strain>
    </source>
</reference>
<proteinExistence type="predicted"/>
<dbReference type="RefSeq" id="WP_186507283.1">
    <property type="nucleotide sequence ID" value="NZ_JACNEP010000010.1"/>
</dbReference>